<protein>
    <recommendedName>
        <fullName evidence="2">Complex 1 LYR protein domain-containing protein</fullName>
    </recommendedName>
</protein>
<dbReference type="PANTHER" id="PTHR13166">
    <property type="entry name" value="PROTEIN C6ORF149"/>
    <property type="match status" value="1"/>
</dbReference>
<evidence type="ECO:0000256" key="1">
    <source>
        <dbReference type="ARBA" id="ARBA00009508"/>
    </source>
</evidence>
<dbReference type="EMBL" id="OU895879">
    <property type="protein sequence ID" value="CAG9809945.1"/>
    <property type="molecule type" value="Genomic_DNA"/>
</dbReference>
<dbReference type="Pfam" id="PF05347">
    <property type="entry name" value="Complex1_LYR"/>
    <property type="match status" value="1"/>
</dbReference>
<dbReference type="InterPro" id="IPR051522">
    <property type="entry name" value="ISC_assembly_LYR"/>
</dbReference>
<dbReference type="CDD" id="cd20264">
    <property type="entry name" value="Complex1_LYR_LYRM4"/>
    <property type="match status" value="1"/>
</dbReference>
<comment type="similarity">
    <text evidence="1">Belongs to the complex I LYR family.</text>
</comment>
<evidence type="ECO:0000259" key="2">
    <source>
        <dbReference type="Pfam" id="PF05347"/>
    </source>
</evidence>
<dbReference type="PANTHER" id="PTHR13166:SF7">
    <property type="entry name" value="LYR MOTIF-CONTAINING PROTEIN 4"/>
    <property type="match status" value="1"/>
</dbReference>
<dbReference type="InterPro" id="IPR045297">
    <property type="entry name" value="Complex1_LYR_LYRM4"/>
</dbReference>
<gene>
    <name evidence="3" type="ORF">CHIRRI_LOCUS12763</name>
</gene>
<evidence type="ECO:0000313" key="4">
    <source>
        <dbReference type="Proteomes" id="UP001153620"/>
    </source>
</evidence>
<dbReference type="GO" id="GO:0016226">
    <property type="term" value="P:iron-sulfur cluster assembly"/>
    <property type="evidence" value="ECO:0007669"/>
    <property type="project" value="InterPro"/>
</dbReference>
<dbReference type="OrthoDB" id="275715at2759"/>
<reference evidence="3" key="1">
    <citation type="submission" date="2022-01" db="EMBL/GenBank/DDBJ databases">
        <authorList>
            <person name="King R."/>
        </authorList>
    </citation>
    <scope>NUCLEOTIDE SEQUENCE</scope>
</reference>
<organism evidence="3 4">
    <name type="scientific">Chironomus riparius</name>
    <dbReference type="NCBI Taxonomy" id="315576"/>
    <lineage>
        <taxon>Eukaryota</taxon>
        <taxon>Metazoa</taxon>
        <taxon>Ecdysozoa</taxon>
        <taxon>Arthropoda</taxon>
        <taxon>Hexapoda</taxon>
        <taxon>Insecta</taxon>
        <taxon>Pterygota</taxon>
        <taxon>Neoptera</taxon>
        <taxon>Endopterygota</taxon>
        <taxon>Diptera</taxon>
        <taxon>Nematocera</taxon>
        <taxon>Chironomoidea</taxon>
        <taxon>Chironomidae</taxon>
        <taxon>Chironominae</taxon>
        <taxon>Chironomus</taxon>
    </lineage>
</organism>
<dbReference type="InterPro" id="IPR008011">
    <property type="entry name" value="Complex1_LYR_dom"/>
</dbReference>
<dbReference type="GO" id="GO:1990221">
    <property type="term" value="C:L-cysteine desulfurase complex"/>
    <property type="evidence" value="ECO:0007669"/>
    <property type="project" value="TreeGrafter"/>
</dbReference>
<dbReference type="Proteomes" id="UP001153620">
    <property type="component" value="Chromosome 3"/>
</dbReference>
<dbReference type="AlphaFoldDB" id="A0A9N9S324"/>
<evidence type="ECO:0000313" key="3">
    <source>
        <dbReference type="EMBL" id="CAG9809945.1"/>
    </source>
</evidence>
<feature type="domain" description="Complex 1 LYR protein" evidence="2">
    <location>
        <begin position="11"/>
        <end position="66"/>
    </location>
</feature>
<sequence>MSATHQSRRLVLSLYKDLLREGSKFSAYNFRMYALRRTRDAFKENKSITDGTLLQKSILEAKENLEIIRRQVIIGHLYQADKLIIEK</sequence>
<keyword evidence="4" id="KW-1185">Reference proteome</keyword>
<accession>A0A9N9S324</accession>
<name>A0A9N9S324_9DIPT</name>
<dbReference type="GO" id="GO:0005739">
    <property type="term" value="C:mitochondrion"/>
    <property type="evidence" value="ECO:0007669"/>
    <property type="project" value="TreeGrafter"/>
</dbReference>
<proteinExistence type="inferred from homology"/>
<reference evidence="3" key="2">
    <citation type="submission" date="2022-10" db="EMBL/GenBank/DDBJ databases">
        <authorList>
            <consortium name="ENA_rothamsted_submissions"/>
            <consortium name="culmorum"/>
            <person name="King R."/>
        </authorList>
    </citation>
    <scope>NUCLEOTIDE SEQUENCE</scope>
</reference>